<comment type="caution">
    <text evidence="2">The sequence shown here is derived from an EMBL/GenBank/DDBJ whole genome shotgun (WGS) entry which is preliminary data.</text>
</comment>
<sequence length="275" mass="31581">MKYETATVNFVKKKENPNQPKKSSQNECKKCGRKHKPHKCPAFGKICIKCNKKNHFAAKYFQNTKNIHEMKVPENELDVFIDSVTVNETKCEMINCTDSINKNIELVSETTWYKNITLDVNHKCFDVNFKLDTGAEVNILPLYILNMFKVKPKLSETNLSLTTYDNSVPVIHPPIRVLPQALQPKLESTLNNLEKEGIVSKVNKPTDWVQNLVIVEKPNGNLRLCLDPRDLNKVIKKEHYQIPCTNDIISRLEDKKIFSAVDLKDGFCTSRCTSR</sequence>
<dbReference type="Proteomes" id="UP000887013">
    <property type="component" value="Unassembled WGS sequence"/>
</dbReference>
<dbReference type="AlphaFoldDB" id="A0A8X6JVB8"/>
<dbReference type="InterPro" id="IPR043128">
    <property type="entry name" value="Rev_trsase/Diguanyl_cyclase"/>
</dbReference>
<proteinExistence type="predicted"/>
<accession>A0A8X6JVB8</accession>
<dbReference type="Gene3D" id="3.10.10.10">
    <property type="entry name" value="HIV Type 1 Reverse Transcriptase, subunit A, domain 1"/>
    <property type="match status" value="1"/>
</dbReference>
<gene>
    <name evidence="2" type="primary">pol_2561</name>
    <name evidence="2" type="ORF">NPIL_270611</name>
</gene>
<dbReference type="GO" id="GO:0071897">
    <property type="term" value="P:DNA biosynthetic process"/>
    <property type="evidence" value="ECO:0007669"/>
    <property type="project" value="UniProtKB-ARBA"/>
</dbReference>
<protein>
    <submittedName>
        <fullName evidence="2">Retrovirus-related Pol polyprotein from transposon 297</fullName>
    </submittedName>
</protein>
<evidence type="ECO:0000313" key="3">
    <source>
        <dbReference type="Proteomes" id="UP000887013"/>
    </source>
</evidence>
<dbReference type="Gene3D" id="3.30.70.270">
    <property type="match status" value="1"/>
</dbReference>
<reference evidence="2" key="1">
    <citation type="submission" date="2020-08" db="EMBL/GenBank/DDBJ databases">
        <title>Multicomponent nature underlies the extraordinary mechanical properties of spider dragline silk.</title>
        <authorList>
            <person name="Kono N."/>
            <person name="Nakamura H."/>
            <person name="Mori M."/>
            <person name="Yoshida Y."/>
            <person name="Ohtoshi R."/>
            <person name="Malay A.D."/>
            <person name="Moran D.A.P."/>
            <person name="Tomita M."/>
            <person name="Numata K."/>
            <person name="Arakawa K."/>
        </authorList>
    </citation>
    <scope>NUCLEOTIDE SEQUENCE</scope>
</reference>
<organism evidence="2 3">
    <name type="scientific">Nephila pilipes</name>
    <name type="common">Giant wood spider</name>
    <name type="synonym">Nephila maculata</name>
    <dbReference type="NCBI Taxonomy" id="299642"/>
    <lineage>
        <taxon>Eukaryota</taxon>
        <taxon>Metazoa</taxon>
        <taxon>Ecdysozoa</taxon>
        <taxon>Arthropoda</taxon>
        <taxon>Chelicerata</taxon>
        <taxon>Arachnida</taxon>
        <taxon>Araneae</taxon>
        <taxon>Araneomorphae</taxon>
        <taxon>Entelegynae</taxon>
        <taxon>Araneoidea</taxon>
        <taxon>Nephilidae</taxon>
        <taxon>Nephila</taxon>
    </lineage>
</organism>
<dbReference type="OrthoDB" id="6502811at2759"/>
<dbReference type="InterPro" id="IPR043502">
    <property type="entry name" value="DNA/RNA_pol_sf"/>
</dbReference>
<dbReference type="PANTHER" id="PTHR37984:SF7">
    <property type="entry name" value="INTEGRASE CATALYTIC DOMAIN-CONTAINING PROTEIN"/>
    <property type="match status" value="1"/>
</dbReference>
<dbReference type="PANTHER" id="PTHR37984">
    <property type="entry name" value="PROTEIN CBG26694"/>
    <property type="match status" value="1"/>
</dbReference>
<dbReference type="SUPFAM" id="SSF56672">
    <property type="entry name" value="DNA/RNA polymerases"/>
    <property type="match status" value="1"/>
</dbReference>
<name>A0A8X6JVB8_NEPPI</name>
<evidence type="ECO:0000256" key="1">
    <source>
        <dbReference type="SAM" id="MobiDB-lite"/>
    </source>
</evidence>
<dbReference type="EMBL" id="BMAW01089261">
    <property type="protein sequence ID" value="GFS38879.1"/>
    <property type="molecule type" value="Genomic_DNA"/>
</dbReference>
<evidence type="ECO:0000313" key="2">
    <source>
        <dbReference type="EMBL" id="GFS38879.1"/>
    </source>
</evidence>
<dbReference type="InterPro" id="IPR050951">
    <property type="entry name" value="Retrovirus_Pol_polyprotein"/>
</dbReference>
<feature type="region of interest" description="Disordered" evidence="1">
    <location>
        <begin position="1"/>
        <end position="28"/>
    </location>
</feature>
<feature type="compositionally biased region" description="Polar residues" evidence="1">
    <location>
        <begin position="17"/>
        <end position="26"/>
    </location>
</feature>
<keyword evidence="3" id="KW-1185">Reference proteome</keyword>